<dbReference type="Pfam" id="PF04760">
    <property type="entry name" value="IF2_N"/>
    <property type="match status" value="1"/>
</dbReference>
<dbReference type="InterPro" id="IPR009061">
    <property type="entry name" value="DNA-bd_dom_put_sf"/>
</dbReference>
<dbReference type="EMBL" id="JABXOR010000823">
    <property type="protein sequence ID" value="NVP01186.1"/>
    <property type="molecule type" value="Genomic_DNA"/>
</dbReference>
<dbReference type="InterPro" id="IPR006847">
    <property type="entry name" value="IF2_N"/>
</dbReference>
<feature type="domain" description="Initiation factor 2 associated" evidence="3">
    <location>
        <begin position="63"/>
        <end position="101"/>
    </location>
</feature>
<reference evidence="4 5" key="1">
    <citation type="submission" date="2020-06" db="EMBL/GenBank/DDBJ databases">
        <title>Photobacterium damselae subsp. damselae comparative genomics.</title>
        <authorList>
            <person name="Osorio C.R."/>
        </authorList>
    </citation>
    <scope>NUCLEOTIDE SEQUENCE [LARGE SCALE GENOMIC DNA]</scope>
    <source>
        <strain evidence="4 5">TW250/03</strain>
    </source>
</reference>
<name>A0A850QRC4_PHODD</name>
<dbReference type="AlphaFoldDB" id="A0A850QRC4"/>
<evidence type="ECO:0000256" key="1">
    <source>
        <dbReference type="SAM" id="MobiDB-lite"/>
    </source>
</evidence>
<evidence type="ECO:0000313" key="5">
    <source>
        <dbReference type="Proteomes" id="UP000533429"/>
    </source>
</evidence>
<dbReference type="InterPro" id="IPR013575">
    <property type="entry name" value="IF2_assoc_dom_bac"/>
</dbReference>
<dbReference type="SUPFAM" id="SSF46955">
    <property type="entry name" value="Putative DNA-binding domain"/>
    <property type="match status" value="1"/>
</dbReference>
<feature type="domain" description="Translation initiation factor IF-2 N-terminal" evidence="2">
    <location>
        <begin position="1"/>
        <end position="51"/>
    </location>
</feature>
<dbReference type="Gene3D" id="3.30.56.50">
    <property type="entry name" value="Putative DNA-binding domain, N-terminal subdomain of bacterial translation initiation factor IF2"/>
    <property type="match status" value="1"/>
</dbReference>
<comment type="caution">
    <text evidence="4">The sequence shown here is derived from an EMBL/GenBank/DDBJ whole genome shotgun (WGS) entry which is preliminary data.</text>
</comment>
<evidence type="ECO:0000259" key="3">
    <source>
        <dbReference type="Pfam" id="PF08364"/>
    </source>
</evidence>
<evidence type="ECO:0000313" key="4">
    <source>
        <dbReference type="EMBL" id="NVP01186.1"/>
    </source>
</evidence>
<organism evidence="4 5">
    <name type="scientific">Photobacterium damselae subsp. damselae</name>
    <name type="common">Listonella damsela</name>
    <dbReference type="NCBI Taxonomy" id="85581"/>
    <lineage>
        <taxon>Bacteria</taxon>
        <taxon>Pseudomonadati</taxon>
        <taxon>Pseudomonadota</taxon>
        <taxon>Gammaproteobacteria</taxon>
        <taxon>Vibrionales</taxon>
        <taxon>Vibrionaceae</taxon>
        <taxon>Photobacterium</taxon>
    </lineage>
</organism>
<feature type="non-terminal residue" evidence="4">
    <location>
        <position position="110"/>
    </location>
</feature>
<accession>A0A850QRC4</accession>
<keyword evidence="4" id="KW-0396">Initiation factor</keyword>
<feature type="region of interest" description="Disordered" evidence="1">
    <location>
        <begin position="50"/>
        <end position="89"/>
    </location>
</feature>
<protein>
    <submittedName>
        <fullName evidence="4">Translation initiation factor IF-2 associated domain-containing protein</fullName>
    </submittedName>
</protein>
<evidence type="ECO:0000259" key="2">
    <source>
        <dbReference type="Pfam" id="PF04760"/>
    </source>
</evidence>
<keyword evidence="4" id="KW-0648">Protein biosynthesis</keyword>
<gene>
    <name evidence="4" type="ORF">HWA77_13295</name>
</gene>
<dbReference type="Pfam" id="PF08364">
    <property type="entry name" value="IF2_assoc"/>
    <property type="match status" value="1"/>
</dbReference>
<sequence>MSEVTVKTLADEIGTPIDRLLQQLSDAGIAKKADDNVSQTEKQTLLSHLQKEHGGNVSADGAPTRLTLQRKTRSTLSVSGSGGKNKSVQVEVRKKRTYVKRSALEEEQRA</sequence>
<dbReference type="GO" id="GO:0003743">
    <property type="term" value="F:translation initiation factor activity"/>
    <property type="evidence" value="ECO:0007669"/>
    <property type="project" value="UniProtKB-KW"/>
</dbReference>
<dbReference type="Proteomes" id="UP000533429">
    <property type="component" value="Unassembled WGS sequence"/>
</dbReference>
<proteinExistence type="predicted"/>